<protein>
    <submittedName>
        <fullName evidence="4">Uncharacterized protein LOC106743634 isoform X1</fullName>
    </submittedName>
</protein>
<feature type="compositionally biased region" description="Polar residues" evidence="1">
    <location>
        <begin position="2338"/>
        <end position="2386"/>
    </location>
</feature>
<feature type="compositionally biased region" description="Basic and acidic residues" evidence="1">
    <location>
        <begin position="1061"/>
        <end position="1080"/>
    </location>
</feature>
<dbReference type="InterPro" id="IPR047419">
    <property type="entry name" value="Tudor_WGE"/>
</dbReference>
<feature type="compositionally biased region" description="Acidic residues" evidence="1">
    <location>
        <begin position="2477"/>
        <end position="2488"/>
    </location>
</feature>
<feature type="compositionally biased region" description="Basic residues" evidence="1">
    <location>
        <begin position="1692"/>
        <end position="1702"/>
    </location>
</feature>
<gene>
    <name evidence="4" type="primary">LOC106743634</name>
</gene>
<feature type="compositionally biased region" description="Basic and acidic residues" evidence="1">
    <location>
        <begin position="1323"/>
        <end position="1343"/>
    </location>
</feature>
<reference evidence="4" key="1">
    <citation type="submission" date="2025-08" db="UniProtKB">
        <authorList>
            <consortium name="RefSeq"/>
        </authorList>
    </citation>
    <scope>IDENTIFICATION</scope>
</reference>
<accession>A0A6P3X453</accession>
<feature type="region of interest" description="Disordered" evidence="1">
    <location>
        <begin position="1323"/>
        <end position="1373"/>
    </location>
</feature>
<feature type="compositionally biased region" description="Low complexity" evidence="1">
    <location>
        <begin position="2291"/>
        <end position="2337"/>
    </location>
</feature>
<dbReference type="PROSITE" id="PS51038">
    <property type="entry name" value="BAH"/>
    <property type="match status" value="1"/>
</dbReference>
<dbReference type="InterPro" id="IPR001025">
    <property type="entry name" value="BAH_dom"/>
</dbReference>
<feature type="compositionally biased region" description="Polar residues" evidence="1">
    <location>
        <begin position="1103"/>
        <end position="1117"/>
    </location>
</feature>
<feature type="compositionally biased region" description="Acidic residues" evidence="1">
    <location>
        <begin position="1344"/>
        <end position="1354"/>
    </location>
</feature>
<dbReference type="Pfam" id="PF21744">
    <property type="entry name" value="BAHCC1-like_Tudor"/>
    <property type="match status" value="1"/>
</dbReference>
<feature type="compositionally biased region" description="Pro residues" evidence="1">
    <location>
        <begin position="1596"/>
        <end position="1612"/>
    </location>
</feature>
<dbReference type="Proteomes" id="UP000515204">
    <property type="component" value="Unplaced"/>
</dbReference>
<feature type="region of interest" description="Disordered" evidence="1">
    <location>
        <begin position="877"/>
        <end position="949"/>
    </location>
</feature>
<feature type="compositionally biased region" description="Basic and acidic residues" evidence="1">
    <location>
        <begin position="1513"/>
        <end position="1524"/>
    </location>
</feature>
<feature type="region of interest" description="Disordered" evidence="1">
    <location>
        <begin position="1"/>
        <end position="27"/>
    </location>
</feature>
<feature type="region of interest" description="Disordered" evidence="1">
    <location>
        <begin position="2047"/>
        <end position="2525"/>
    </location>
</feature>
<feature type="region of interest" description="Disordered" evidence="1">
    <location>
        <begin position="1010"/>
        <end position="1080"/>
    </location>
</feature>
<keyword evidence="3" id="KW-1185">Reference proteome</keyword>
<feature type="compositionally biased region" description="Basic and acidic residues" evidence="1">
    <location>
        <begin position="1490"/>
        <end position="1505"/>
    </location>
</feature>
<feature type="compositionally biased region" description="Polar residues" evidence="1">
    <location>
        <begin position="940"/>
        <end position="949"/>
    </location>
</feature>
<dbReference type="PANTHER" id="PTHR12505:SF24">
    <property type="entry name" value="PROTEIN WINGED EYE"/>
    <property type="match status" value="1"/>
</dbReference>
<evidence type="ECO:0000313" key="4">
    <source>
        <dbReference type="RefSeq" id="XP_014473146.1"/>
    </source>
</evidence>
<evidence type="ECO:0000313" key="3">
    <source>
        <dbReference type="Proteomes" id="UP000515204"/>
    </source>
</evidence>
<feature type="domain" description="BAH" evidence="2">
    <location>
        <begin position="2568"/>
        <end position="2691"/>
    </location>
</feature>
<feature type="compositionally biased region" description="Basic and acidic residues" evidence="1">
    <location>
        <begin position="877"/>
        <end position="911"/>
    </location>
</feature>
<name>A0A6P3X453_DINQU</name>
<feature type="region of interest" description="Disordered" evidence="1">
    <location>
        <begin position="1547"/>
        <end position="1612"/>
    </location>
</feature>
<dbReference type="InterPro" id="IPR048924">
    <property type="entry name" value="BAHCC1-like_Tudor"/>
</dbReference>
<feature type="compositionally biased region" description="Basic residues" evidence="1">
    <location>
        <begin position="2134"/>
        <end position="2162"/>
    </location>
</feature>
<feature type="region of interest" description="Disordered" evidence="1">
    <location>
        <begin position="1391"/>
        <end position="1526"/>
    </location>
</feature>
<dbReference type="GO" id="GO:0003682">
    <property type="term" value="F:chromatin binding"/>
    <property type="evidence" value="ECO:0007669"/>
    <property type="project" value="InterPro"/>
</dbReference>
<sequence length="2694" mass="294250">MLVPPVAQSATGDRPVGDTVARAQQTTGPAATTTLWPLAPAQPNQVPNQQTQGIPSLAATPAPAHNQGANRYGLYSLFPGGGGGSYVAATPATPGPPASARAYHATTHKVSESVFSAAVGVGVGGYTWGAPTPPPGSPYSPVPVTQLELLAKNLANLAPAGQQALSLQGVGVNVGSLHHAQHTQHTQHTLNLTGLHHLHHGGLHQNAFSPQLSLVTGSAPTLTINSFSSPNSTNGVAPTTGVLLQEYQSPTGTTGCTVTVNGPSGLTSSTTSSSMVMHGGGQVGGQAVQAATKKREAFLPSQGQPVKLENKSTRTSCLCRNSNGKTKVVHSDVGCSRTLPVASSWNGQDGTGANNSGASLVKREPLASVPCQVAEVSTSLHATTTSVKIEPVPPKSENGIVVSNAGAGGIPVGIAVARQRLQHQETSTSMRNVSLSHHTSHHASYHHFQPDSLGSSTAMAVGGTTLVHCGGPGGEDRAAHLTIPSGALAPSLNLNSSLNSSLNSTLGSIGTAPTDTAATWPPTLWQYPATAAAAMPTEPLNFPQMGVGLQGGLQLVRDPASGHLLLIHAAEQMQQAVVWPNYASHGGNVAPPPLLLPPPPPSIQVLGDIGGARLVLAENKRKPPSALPIVKIEADCSSSPTTIISTSTESTKALQAVTSVTGALVPEAPLVTTLHYYPHAPALVQINPPEPTHCRSQATSPVSCLTPPPEVPTIHAIEPPLYGVQDASNQTDTPEDTEELAPLVKQEQSLSPCQVAQPGTNMTTANFEIVASPERICNVVRITTTTTTVNPICGIVTKVDKAENTIINMADCAKYSSAKECRSLKAIDRTADEEAGKEEKAVCRERSGARIIEITEENCDSFHENLEFFARRRDVSAGQRDRRDSYSSKDDENVGKDVQDNKTEIESRRSNDIPASIEAQPRQPGVRAPEPRLFDEQKPSVDSTESSAANCESCDSKKWSASSIGEARPHITVKSFDMPNIDCDEQEVQQVVIKQEADDSCYEEVCYESQCEPTSTSERLRPQEPGKRHPLEKSHPGIENVVEKLKKNAAALQEAAPPAQKVDESAERSPESVRSRRHSETIPKKLHILRSCASSLEAVDAEVSSSQISSDPQTRSGRYSPHVEDHVDSRSLAGGKCDSSKSECLLSDNNNDSRSNNNNIKAIVDKKLFVKSEKTLFDITGHIKPKTIWSCEMPLDELHATRKAADQVAEDAPTEARCRVSEQKPTVDVSGLELLSNSIEQLEQGIGQLKHPDADELLGPQNENNNNKVSNPLVLLCELAEQKLQNMEEVSDDVSEKLSLESSEEISHAGRLLLNLGRSLEKDGKRKYPEADDHHSKRFKLDDREEEEEEEEEDGRAGKRASPGYYEQGDAKNRTIGAAGRLQEEALLKLKESTVDDFSAENTDNDVEEEEEEEEEQQQEAVGGRSFRRNVENRYANKLEPVKGLQVISSDESRRYDACYEKNVQEGSKSDDEVFEVNSLPEQPSGNNEVECKRQASVEERDQKNTRAKKFAGKKDSHDNDNDWPHMNAMELDMRVRMANIQRQYRETQKELSKLIPRKEDKKNPGRPRKKSHSSSSEHGALSSPPALDVISSPQKSPPRPPGSPNGAPPPLASAVLAMPMCNVNLVKLGEPRSHIKLLDSIPSIPIPVPPVTSPITVLPSGKPEDDEKIVGRLGYETSSPAPTIASSSSASKKRKVGRPKKFMCTSGNNRHLTETIVAKKPKSKSSLVGYVLSSKNRHLQTKQYISKTGYTPLPFKSGVLPLKSQSKAQKIAKTRTRQATKPAKQTPLHNKNVISSIIAEKAKLSQEVKLEKNSGKVKPKLRAEAMLKKWEDDETDTMLPKNSVAERTVKAPADSPSKRELRHERSKKKRRKSSASSSISHDRKKSKRCISIDCQTYMEDTTMMNPCKLTATHLATDQLRVLQMRGGLFYAGRLRAVQPPDVYSITLDGERGNKPQFYSTEQILKDSILEVFPNSTKELTPGTRLCAYWSEQYRCLYPGTAVEPIEPNTDHDDKYVSVEFDDGDSGRIDLSNIRLLPPGYPVIEYDPNPLLTLGKRRRQRSSSGEKLRSASGDQAGLPFSSDMAFPASYYPDRQPTEPPKSSELEADVLDAYRERKRTKKRKRKLKRLEEGKKKHRKHKSSEEHRKHRHRKHRKHKHKHHGSHSEASYVSGESSSAEQKSEEEVSKEISSTVHCSDEGTSPDGRGVLPQVISLDHLPSEMSLYRQSSSDMEIEEQLIEDTEEQMTEEQTTSLEIEGELSSTQQNIEKSSSGEISTDRSSSEKMSSDRSSSEQMNTDRSSSGRMSSTDRSSSGQMNTDRSSSGRMSSTDRSSSGQMSADRSSSGQMSADRSSSGQISTDRSSSGQMSADRSSSGQISTDRSSSEQQISTDRSSSERISTDRSSSEQINTDRSSVGRELSTERSSEVESEKQPLQEVPSSLEVDEQSDVQSLQEEESEEQPSQRIQTEEQPAQKVEPEEQTSPDVESEEPVSTVESSESWEPAYEKKKKQRRVKRQTKLREKSVESRSKMAPFLPEKQIWSWADGPYRRVGAKGRFKKQFHRGIARSDETIEIGDSAVFLSTSSADRPYIGQIMSMWETSNSNMIVKVKWYYHPEERKGSPENLKYPGGLFESNHLDENDVQTISHKCEVLSLDEYIKRLGKEPDQTVYENKDVYYLAGTYDPTTCLTSPKPGVV</sequence>
<feature type="compositionally biased region" description="Basic residues" evidence="1">
    <location>
        <begin position="2505"/>
        <end position="2516"/>
    </location>
</feature>
<feature type="region of interest" description="Disordered" evidence="1">
    <location>
        <begin position="1833"/>
        <end position="1885"/>
    </location>
</feature>
<feature type="compositionally biased region" description="Basic and acidic residues" evidence="1">
    <location>
        <begin position="2418"/>
        <end position="2432"/>
    </location>
</feature>
<feature type="compositionally biased region" description="Basic residues" evidence="1">
    <location>
        <begin position="2115"/>
        <end position="2127"/>
    </location>
</feature>
<feature type="compositionally biased region" description="Basic and acidic residues" evidence="1">
    <location>
        <begin position="1018"/>
        <end position="1046"/>
    </location>
</feature>
<dbReference type="GeneID" id="106743634"/>
<feature type="compositionally biased region" description="Basic and acidic residues" evidence="1">
    <location>
        <begin position="1451"/>
        <end position="1472"/>
    </location>
</feature>
<dbReference type="InterPro" id="IPR056841">
    <property type="entry name" value="TNRC18_BAHCC1-like_SH3"/>
</dbReference>
<feature type="compositionally biased region" description="Low complexity" evidence="1">
    <location>
        <begin position="2489"/>
        <end position="2501"/>
    </location>
</feature>
<feature type="compositionally biased region" description="Basic and acidic residues" evidence="1">
    <location>
        <begin position="2392"/>
        <end position="2403"/>
    </location>
</feature>
<dbReference type="InterPro" id="IPR043151">
    <property type="entry name" value="BAH_sf"/>
</dbReference>
<dbReference type="Pfam" id="PF24912">
    <property type="entry name" value="SH3_TNRC18"/>
    <property type="match status" value="1"/>
</dbReference>
<feature type="compositionally biased region" description="Low complexity" evidence="1">
    <location>
        <begin position="2165"/>
        <end position="2178"/>
    </location>
</feature>
<feature type="compositionally biased region" description="Basic and acidic residues" evidence="1">
    <location>
        <begin position="1547"/>
        <end position="1564"/>
    </location>
</feature>
<feature type="compositionally biased region" description="Polar residues" evidence="1">
    <location>
        <begin position="2259"/>
        <end position="2274"/>
    </location>
</feature>
<proteinExistence type="predicted"/>
<evidence type="ECO:0000256" key="1">
    <source>
        <dbReference type="SAM" id="MobiDB-lite"/>
    </source>
</evidence>
<dbReference type="KEGG" id="dqu:106743634"/>
<dbReference type="CDD" id="cd20397">
    <property type="entry name" value="Tudor_BAHCC1-like"/>
    <property type="match status" value="1"/>
</dbReference>
<feature type="compositionally biased region" description="Basic and acidic residues" evidence="1">
    <location>
        <begin position="929"/>
        <end position="939"/>
    </location>
</feature>
<feature type="compositionally biased region" description="Low complexity" evidence="1">
    <location>
        <begin position="1574"/>
        <end position="1586"/>
    </location>
</feature>
<feature type="compositionally biased region" description="Low complexity" evidence="1">
    <location>
        <begin position="1048"/>
        <end position="1060"/>
    </location>
</feature>
<evidence type="ECO:0000259" key="2">
    <source>
        <dbReference type="PROSITE" id="PS51038"/>
    </source>
</evidence>
<dbReference type="OrthoDB" id="6426227at2759"/>
<feature type="compositionally biased region" description="Acidic residues" evidence="1">
    <location>
        <begin position="1403"/>
        <end position="1418"/>
    </location>
</feature>
<feature type="compositionally biased region" description="Basic residues" evidence="1">
    <location>
        <begin position="1865"/>
        <end position="1874"/>
    </location>
</feature>
<dbReference type="PANTHER" id="PTHR12505">
    <property type="entry name" value="PHD FINGER TRANSCRIPTION FACTOR"/>
    <property type="match status" value="1"/>
</dbReference>
<dbReference type="CTD" id="42687"/>
<dbReference type="Gene3D" id="2.30.30.490">
    <property type="match status" value="1"/>
</dbReference>
<feature type="region of interest" description="Disordered" evidence="1">
    <location>
        <begin position="1102"/>
        <end position="1141"/>
    </location>
</feature>
<feature type="compositionally biased region" description="Acidic residues" evidence="1">
    <location>
        <begin position="2231"/>
        <end position="2246"/>
    </location>
</feature>
<organism evidence="3 4">
    <name type="scientific">Dinoponera quadriceps</name>
    <name type="common">South American ant</name>
    <dbReference type="NCBI Taxonomy" id="609295"/>
    <lineage>
        <taxon>Eukaryota</taxon>
        <taxon>Metazoa</taxon>
        <taxon>Ecdysozoa</taxon>
        <taxon>Arthropoda</taxon>
        <taxon>Hexapoda</taxon>
        <taxon>Insecta</taxon>
        <taxon>Pterygota</taxon>
        <taxon>Neoptera</taxon>
        <taxon>Endopterygota</taxon>
        <taxon>Hymenoptera</taxon>
        <taxon>Apocrita</taxon>
        <taxon>Aculeata</taxon>
        <taxon>Formicoidea</taxon>
        <taxon>Formicidae</taxon>
        <taxon>Ponerinae</taxon>
        <taxon>Ponerini</taxon>
        <taxon>Dinoponera</taxon>
    </lineage>
</organism>
<feature type="compositionally biased region" description="Low complexity" evidence="1">
    <location>
        <begin position="1678"/>
        <end position="1691"/>
    </location>
</feature>
<dbReference type="Pfam" id="PF01426">
    <property type="entry name" value="BAH"/>
    <property type="match status" value="1"/>
</dbReference>
<feature type="compositionally biased region" description="Acidic residues" evidence="1">
    <location>
        <begin position="2441"/>
        <end position="2458"/>
    </location>
</feature>
<feature type="compositionally biased region" description="Basic and acidic residues" evidence="1">
    <location>
        <begin position="1429"/>
        <end position="1441"/>
    </location>
</feature>
<dbReference type="InterPro" id="IPR052429">
    <property type="entry name" value="BAH_domain_protein"/>
</dbReference>
<feature type="compositionally biased region" description="Basic and acidic residues" evidence="1">
    <location>
        <begin position="2275"/>
        <end position="2290"/>
    </location>
</feature>
<feature type="region of interest" description="Disordered" evidence="1">
    <location>
        <begin position="1677"/>
        <end position="1707"/>
    </location>
</feature>
<dbReference type="SMART" id="SM00439">
    <property type="entry name" value="BAH"/>
    <property type="match status" value="1"/>
</dbReference>
<dbReference type="RefSeq" id="XP_014473146.1">
    <property type="nucleotide sequence ID" value="XM_014617660.1"/>
</dbReference>